<evidence type="ECO:0000256" key="2">
    <source>
        <dbReference type="SAM" id="Phobius"/>
    </source>
</evidence>
<dbReference type="Gene3D" id="3.30.700.10">
    <property type="entry name" value="Glycoprotein, Type 4 Pilin"/>
    <property type="match status" value="1"/>
</dbReference>
<protein>
    <recommendedName>
        <fullName evidence="5">Type II secretion system protein GspG C-terminal domain-containing protein</fullName>
    </recommendedName>
</protein>
<keyword evidence="2" id="KW-0472">Membrane</keyword>
<dbReference type="PROSITE" id="PS00409">
    <property type="entry name" value="PROKAR_NTER_METHYL"/>
    <property type="match status" value="1"/>
</dbReference>
<dbReference type="InterPro" id="IPR045584">
    <property type="entry name" value="Pilin-like"/>
</dbReference>
<sequence>MRRLNRGFTLLELLVVISLIGLLVTIGSVSYTSAQKKSRDARRKGDMKAVQNGFEQFYAGNTRYPKTSGEGGGAMVGGLPTDPKNTGTYVYTFRYDATNGISYCACGLLESGSGNATSVPAGSSCNWGPGNYFCVGNLQ</sequence>
<dbReference type="AlphaFoldDB" id="A0A1G1VL98"/>
<feature type="transmembrane region" description="Helical" evidence="2">
    <location>
        <begin position="13"/>
        <end position="34"/>
    </location>
</feature>
<organism evidence="3 4">
    <name type="scientific">Candidatus Chisholmbacteria bacterium RIFCSPHIGHO2_01_FULL_48_12</name>
    <dbReference type="NCBI Taxonomy" id="1797589"/>
    <lineage>
        <taxon>Bacteria</taxon>
        <taxon>Candidatus Chisholmiibacteriota</taxon>
    </lineage>
</organism>
<keyword evidence="2" id="KW-1133">Transmembrane helix</keyword>
<name>A0A1G1VL98_9BACT</name>
<dbReference type="GO" id="GO:0015627">
    <property type="term" value="C:type II protein secretion system complex"/>
    <property type="evidence" value="ECO:0007669"/>
    <property type="project" value="InterPro"/>
</dbReference>
<dbReference type="NCBIfam" id="TIGR02532">
    <property type="entry name" value="IV_pilin_GFxxxE"/>
    <property type="match status" value="1"/>
</dbReference>
<evidence type="ECO:0000313" key="4">
    <source>
        <dbReference type="Proteomes" id="UP000177324"/>
    </source>
</evidence>
<gene>
    <name evidence="3" type="ORF">A2784_03825</name>
</gene>
<keyword evidence="2" id="KW-0812">Transmembrane</keyword>
<dbReference type="STRING" id="1797589.A2784_03825"/>
<evidence type="ECO:0000313" key="3">
    <source>
        <dbReference type="EMBL" id="OGY16176.1"/>
    </source>
</evidence>
<proteinExistence type="predicted"/>
<dbReference type="PRINTS" id="PR00813">
    <property type="entry name" value="BCTERIALGSPG"/>
</dbReference>
<dbReference type="SUPFAM" id="SSF54523">
    <property type="entry name" value="Pili subunits"/>
    <property type="match status" value="1"/>
</dbReference>
<dbReference type="InterPro" id="IPR000983">
    <property type="entry name" value="Bac_GSPG_pilin"/>
</dbReference>
<comment type="caution">
    <text evidence="3">The sequence shown here is derived from an EMBL/GenBank/DDBJ whole genome shotgun (WGS) entry which is preliminary data.</text>
</comment>
<dbReference type="InterPro" id="IPR012902">
    <property type="entry name" value="N_methyl_site"/>
</dbReference>
<keyword evidence="1" id="KW-0488">Methylation</keyword>
<dbReference type="Proteomes" id="UP000177324">
    <property type="component" value="Unassembled WGS sequence"/>
</dbReference>
<dbReference type="GO" id="GO:0015628">
    <property type="term" value="P:protein secretion by the type II secretion system"/>
    <property type="evidence" value="ECO:0007669"/>
    <property type="project" value="InterPro"/>
</dbReference>
<evidence type="ECO:0000256" key="1">
    <source>
        <dbReference type="ARBA" id="ARBA00022481"/>
    </source>
</evidence>
<evidence type="ECO:0008006" key="5">
    <source>
        <dbReference type="Google" id="ProtNLM"/>
    </source>
</evidence>
<dbReference type="EMBL" id="MHCH01000049">
    <property type="protein sequence ID" value="OGY16176.1"/>
    <property type="molecule type" value="Genomic_DNA"/>
</dbReference>
<accession>A0A1G1VL98</accession>
<dbReference type="Pfam" id="PF07963">
    <property type="entry name" value="N_methyl"/>
    <property type="match status" value="1"/>
</dbReference>
<reference evidence="3 4" key="1">
    <citation type="journal article" date="2016" name="Nat. Commun.">
        <title>Thousands of microbial genomes shed light on interconnected biogeochemical processes in an aquifer system.</title>
        <authorList>
            <person name="Anantharaman K."/>
            <person name="Brown C.T."/>
            <person name="Hug L.A."/>
            <person name="Sharon I."/>
            <person name="Castelle C.J."/>
            <person name="Probst A.J."/>
            <person name="Thomas B.C."/>
            <person name="Singh A."/>
            <person name="Wilkins M.J."/>
            <person name="Karaoz U."/>
            <person name="Brodie E.L."/>
            <person name="Williams K.H."/>
            <person name="Hubbard S.S."/>
            <person name="Banfield J.F."/>
        </authorList>
    </citation>
    <scope>NUCLEOTIDE SEQUENCE [LARGE SCALE GENOMIC DNA]</scope>
</reference>